<dbReference type="OrthoDB" id="3062651at2759"/>
<evidence type="ECO:0000313" key="2">
    <source>
        <dbReference type="EMBL" id="KAF7323132.1"/>
    </source>
</evidence>
<reference evidence="2" key="1">
    <citation type="submission" date="2020-05" db="EMBL/GenBank/DDBJ databases">
        <title>Mycena genomes resolve the evolution of fungal bioluminescence.</title>
        <authorList>
            <person name="Tsai I.J."/>
        </authorList>
    </citation>
    <scope>NUCLEOTIDE SEQUENCE</scope>
    <source>
        <strain evidence="2">110903Hualien_Pintung</strain>
    </source>
</reference>
<evidence type="ECO:0000313" key="3">
    <source>
        <dbReference type="Proteomes" id="UP000613580"/>
    </source>
</evidence>
<feature type="compositionally biased region" description="Basic residues" evidence="1">
    <location>
        <begin position="135"/>
        <end position="144"/>
    </location>
</feature>
<feature type="region of interest" description="Disordered" evidence="1">
    <location>
        <begin position="67"/>
        <end position="94"/>
    </location>
</feature>
<organism evidence="2 3">
    <name type="scientific">Mycena chlorophos</name>
    <name type="common">Agaric fungus</name>
    <name type="synonym">Agaricus chlorophos</name>
    <dbReference type="NCBI Taxonomy" id="658473"/>
    <lineage>
        <taxon>Eukaryota</taxon>
        <taxon>Fungi</taxon>
        <taxon>Dikarya</taxon>
        <taxon>Basidiomycota</taxon>
        <taxon>Agaricomycotina</taxon>
        <taxon>Agaricomycetes</taxon>
        <taxon>Agaricomycetidae</taxon>
        <taxon>Agaricales</taxon>
        <taxon>Marasmiineae</taxon>
        <taxon>Mycenaceae</taxon>
        <taxon>Mycena</taxon>
    </lineage>
</organism>
<gene>
    <name evidence="2" type="ORF">HMN09_00093400</name>
</gene>
<keyword evidence="3" id="KW-1185">Reference proteome</keyword>
<proteinExistence type="predicted"/>
<dbReference type="AlphaFoldDB" id="A0A8H6WMT3"/>
<feature type="region of interest" description="Disordered" evidence="1">
    <location>
        <begin position="123"/>
        <end position="158"/>
    </location>
</feature>
<comment type="caution">
    <text evidence="2">The sequence shown here is derived from an EMBL/GenBank/DDBJ whole genome shotgun (WGS) entry which is preliminary data.</text>
</comment>
<name>A0A8H6WMT3_MYCCL</name>
<feature type="region of interest" description="Disordered" evidence="1">
    <location>
        <begin position="270"/>
        <end position="349"/>
    </location>
</feature>
<feature type="compositionally biased region" description="Basic residues" evidence="1">
    <location>
        <begin position="68"/>
        <end position="78"/>
    </location>
</feature>
<feature type="compositionally biased region" description="Acidic residues" evidence="1">
    <location>
        <begin position="337"/>
        <end position="349"/>
    </location>
</feature>
<feature type="compositionally biased region" description="Polar residues" evidence="1">
    <location>
        <begin position="80"/>
        <end position="94"/>
    </location>
</feature>
<dbReference type="EMBL" id="JACAZE010000001">
    <property type="protein sequence ID" value="KAF7323132.1"/>
    <property type="molecule type" value="Genomic_DNA"/>
</dbReference>
<feature type="region of interest" description="Disordered" evidence="1">
    <location>
        <begin position="1"/>
        <end position="29"/>
    </location>
</feature>
<dbReference type="Proteomes" id="UP000613580">
    <property type="component" value="Unassembled WGS sequence"/>
</dbReference>
<accession>A0A8H6WMT3</accession>
<feature type="compositionally biased region" description="Basic and acidic residues" evidence="1">
    <location>
        <begin position="309"/>
        <end position="321"/>
    </location>
</feature>
<evidence type="ECO:0000256" key="1">
    <source>
        <dbReference type="SAM" id="MobiDB-lite"/>
    </source>
</evidence>
<feature type="compositionally biased region" description="Basic and acidic residues" evidence="1">
    <location>
        <begin position="123"/>
        <end position="133"/>
    </location>
</feature>
<protein>
    <submittedName>
        <fullName evidence="2">Uncharacterized protein</fullName>
    </submittedName>
</protein>
<feature type="compositionally biased region" description="Polar residues" evidence="1">
    <location>
        <begin position="1"/>
        <end position="22"/>
    </location>
</feature>
<sequence>MLASAPATSPGQTSRQAPSAPTATIGPPTTHRLSFLRQFSLSFPPLQLRLTVSSTCGATEPGRFARLPTRRLAKRHPRVSGQSQQRHQPLLSVSKQKKVKAKMISFRAIDMVVYGLDEHGDIRPSPKDLEAKPSPKQRAKGKGKASKEAVTASAPTDADSNLAVKRGLALVSTPENPLEIDEKNATSDGLDAFLRSAFKSGGSLLFPFLDMRYPGAAPHYALLSKSNRRVSVAPTINAAELVRCSRTANRSKNEAHLYLALKHHIPASVAADLEHVNPPRRRRPKKLQTDSAEEQMSTESEVEESEPEPEPRVKQEDDDKPYVPASAYRSIPPLPVLDDDDEDLLPLSC</sequence>